<organism evidence="1 2">
    <name type="scientific">Lithospermum erythrorhizon</name>
    <name type="common">Purple gromwell</name>
    <name type="synonym">Lithospermum officinale var. erythrorhizon</name>
    <dbReference type="NCBI Taxonomy" id="34254"/>
    <lineage>
        <taxon>Eukaryota</taxon>
        <taxon>Viridiplantae</taxon>
        <taxon>Streptophyta</taxon>
        <taxon>Embryophyta</taxon>
        <taxon>Tracheophyta</taxon>
        <taxon>Spermatophyta</taxon>
        <taxon>Magnoliopsida</taxon>
        <taxon>eudicotyledons</taxon>
        <taxon>Gunneridae</taxon>
        <taxon>Pentapetalae</taxon>
        <taxon>asterids</taxon>
        <taxon>lamiids</taxon>
        <taxon>Boraginales</taxon>
        <taxon>Boraginaceae</taxon>
        <taxon>Boraginoideae</taxon>
        <taxon>Lithospermeae</taxon>
        <taxon>Lithospermum</taxon>
    </lineage>
</organism>
<keyword evidence="2" id="KW-1185">Reference proteome</keyword>
<comment type="caution">
    <text evidence="1">The sequence shown here is derived from an EMBL/GenBank/DDBJ whole genome shotgun (WGS) entry which is preliminary data.</text>
</comment>
<proteinExistence type="predicted"/>
<dbReference type="CDD" id="cd09272">
    <property type="entry name" value="RNase_HI_RT_Ty1"/>
    <property type="match status" value="1"/>
</dbReference>
<dbReference type="EMBL" id="BAABME010043666">
    <property type="protein sequence ID" value="GAA0176042.1"/>
    <property type="molecule type" value="Genomic_DNA"/>
</dbReference>
<sequence>MLFYVDDIIFSGTDPQAIQAFTDALDGSLFLSQRQYIVDFLDRMSMSSCKGVSIPMATSTVLTSDGDLSADPLYDVPTSAYTDVDWAGSPDDRSSTGGHAIYFGSTYLAANPIYHARNKHTEIDYHFVREKLATSQLQIRFMTIKDQIADMFTKALPVKSFSLFRDKLQVGLSPLACWGRGGGGIERAGPS</sequence>
<evidence type="ECO:0000313" key="1">
    <source>
        <dbReference type="EMBL" id="GAA0176042.1"/>
    </source>
</evidence>
<evidence type="ECO:0000313" key="2">
    <source>
        <dbReference type="Proteomes" id="UP001454036"/>
    </source>
</evidence>
<protein>
    <recommendedName>
        <fullName evidence="3">Polyprotein</fullName>
    </recommendedName>
</protein>
<gene>
    <name evidence="1" type="ORF">LIER_44008</name>
</gene>
<evidence type="ECO:0008006" key="3">
    <source>
        <dbReference type="Google" id="ProtNLM"/>
    </source>
</evidence>
<accession>A0AAV3RN51</accession>
<dbReference type="Proteomes" id="UP001454036">
    <property type="component" value="Unassembled WGS sequence"/>
</dbReference>
<name>A0AAV3RN51_LITER</name>
<reference evidence="1 2" key="1">
    <citation type="submission" date="2024-01" db="EMBL/GenBank/DDBJ databases">
        <title>The complete chloroplast genome sequence of Lithospermum erythrorhizon: insights into the phylogenetic relationship among Boraginaceae species and the maternal lineages of purple gromwells.</title>
        <authorList>
            <person name="Okada T."/>
            <person name="Watanabe K."/>
        </authorList>
    </citation>
    <scope>NUCLEOTIDE SEQUENCE [LARGE SCALE GENOMIC DNA]</scope>
</reference>
<dbReference type="AlphaFoldDB" id="A0AAV3RN51"/>